<sequence length="336" mass="37200">MRVLFCILFCFCSYAAALAQQRPQHTQYFQNNYLLNPAVAGIENYMDVRSGFRSQWVGMEGAPTTFYTSVHTALNRNDRNARRFGAGKPPSSQGAPAANKNNRFYVRPHHGVGAIAQMDNSGLLSTFTFNLSYAYHLPLTRSINLSGGISAGILKQWISQKDVDVLIQNDPFLNGEAINRNKLDLGLGLWLYSRDFYVGVSGMQLVRSINDVGSDGLPRAELQPHYYATAGVRLPVTDGITLTPSVMAKMAVGGLSAVDVNAKAMYYERFWVGASYRHKDAVAAMAGIYVNHFIDVSYSHDFTTSDLNRVSANSHEVVVGIKLNNPQKTVCPQWVW</sequence>
<feature type="signal peptide" evidence="2">
    <location>
        <begin position="1"/>
        <end position="19"/>
    </location>
</feature>
<evidence type="ECO:0000256" key="1">
    <source>
        <dbReference type="SAM" id="MobiDB-lite"/>
    </source>
</evidence>
<gene>
    <name evidence="3" type="ORF">DXT99_21070</name>
</gene>
<dbReference type="NCBIfam" id="TIGR03519">
    <property type="entry name" value="T9SS_PorP_fam"/>
    <property type="match status" value="1"/>
</dbReference>
<evidence type="ECO:0000313" key="3">
    <source>
        <dbReference type="EMBL" id="RDV13112.1"/>
    </source>
</evidence>
<keyword evidence="4" id="KW-1185">Reference proteome</keyword>
<feature type="region of interest" description="Disordered" evidence="1">
    <location>
        <begin position="80"/>
        <end position="99"/>
    </location>
</feature>
<dbReference type="RefSeq" id="WP_115567570.1">
    <property type="nucleotide sequence ID" value="NZ_QRGR01000028.1"/>
</dbReference>
<protein>
    <submittedName>
        <fullName evidence="3">Type IX secretion system membrane protein PorP/SprF</fullName>
    </submittedName>
</protein>
<dbReference type="InterPro" id="IPR019861">
    <property type="entry name" value="PorP/SprF_Bacteroidetes"/>
</dbReference>
<name>A0A3D8L806_9BACT</name>
<dbReference type="EMBL" id="QRGR01000028">
    <property type="protein sequence ID" value="RDV13112.1"/>
    <property type="molecule type" value="Genomic_DNA"/>
</dbReference>
<dbReference type="OrthoDB" id="978914at2"/>
<accession>A0A3D8L806</accession>
<dbReference type="Proteomes" id="UP000256708">
    <property type="component" value="Unassembled WGS sequence"/>
</dbReference>
<reference evidence="4" key="1">
    <citation type="submission" date="2018-08" db="EMBL/GenBank/DDBJ databases">
        <authorList>
            <person name="Liu Z.-W."/>
            <person name="Du Z.-J."/>
        </authorList>
    </citation>
    <scope>NUCLEOTIDE SEQUENCE [LARGE SCALE GENOMIC DNA]</scope>
    <source>
        <strain evidence="4">H4X</strain>
    </source>
</reference>
<comment type="caution">
    <text evidence="3">The sequence shown here is derived from an EMBL/GenBank/DDBJ whole genome shotgun (WGS) entry which is preliminary data.</text>
</comment>
<keyword evidence="2" id="KW-0732">Signal</keyword>
<feature type="compositionally biased region" description="Polar residues" evidence="1">
    <location>
        <begin position="90"/>
        <end position="99"/>
    </location>
</feature>
<dbReference type="AlphaFoldDB" id="A0A3D8L806"/>
<proteinExistence type="predicted"/>
<organism evidence="3 4">
    <name type="scientific">Pontibacter diazotrophicus</name>
    <dbReference type="NCBI Taxonomy" id="1400979"/>
    <lineage>
        <taxon>Bacteria</taxon>
        <taxon>Pseudomonadati</taxon>
        <taxon>Bacteroidota</taxon>
        <taxon>Cytophagia</taxon>
        <taxon>Cytophagales</taxon>
        <taxon>Hymenobacteraceae</taxon>
        <taxon>Pontibacter</taxon>
    </lineage>
</organism>
<dbReference type="Pfam" id="PF11751">
    <property type="entry name" value="PorP_SprF"/>
    <property type="match status" value="1"/>
</dbReference>
<evidence type="ECO:0000256" key="2">
    <source>
        <dbReference type="SAM" id="SignalP"/>
    </source>
</evidence>
<evidence type="ECO:0000313" key="4">
    <source>
        <dbReference type="Proteomes" id="UP000256708"/>
    </source>
</evidence>
<feature type="chain" id="PRO_5017824323" evidence="2">
    <location>
        <begin position="20"/>
        <end position="336"/>
    </location>
</feature>